<evidence type="ECO:0000256" key="4">
    <source>
        <dbReference type="ARBA" id="ARBA00022475"/>
    </source>
</evidence>
<comment type="subcellular location">
    <subcellularLocation>
        <location evidence="2">Cell membrane</location>
        <topology evidence="2">Multi-pass membrane protein</topology>
    </subcellularLocation>
</comment>
<comment type="catalytic activity">
    <reaction evidence="1">
        <text>ATP + protein L-histidine = ADP + protein N-phospho-L-histidine.</text>
        <dbReference type="EC" id="2.7.13.3"/>
    </reaction>
</comment>
<evidence type="ECO:0000313" key="17">
    <source>
        <dbReference type="EMBL" id="RLJ71458.1"/>
    </source>
</evidence>
<dbReference type="CDD" id="cd06225">
    <property type="entry name" value="HAMP"/>
    <property type="match status" value="1"/>
</dbReference>
<keyword evidence="5" id="KW-0597">Phosphoprotein</keyword>
<dbReference type="Gene3D" id="3.30.565.10">
    <property type="entry name" value="Histidine kinase-like ATPase, C-terminal domain"/>
    <property type="match status" value="1"/>
</dbReference>
<dbReference type="InterPro" id="IPR036097">
    <property type="entry name" value="HisK_dim/P_sf"/>
</dbReference>
<keyword evidence="18" id="KW-1185">Reference proteome</keyword>
<name>A0A497XRA4_9AQUI</name>
<evidence type="ECO:0000256" key="6">
    <source>
        <dbReference type="ARBA" id="ARBA00022679"/>
    </source>
</evidence>
<dbReference type="InterPro" id="IPR036890">
    <property type="entry name" value="HATPase_C_sf"/>
</dbReference>
<evidence type="ECO:0000256" key="8">
    <source>
        <dbReference type="ARBA" id="ARBA00022741"/>
    </source>
</evidence>
<evidence type="ECO:0000256" key="10">
    <source>
        <dbReference type="ARBA" id="ARBA00022840"/>
    </source>
</evidence>
<dbReference type="Pfam" id="PF00672">
    <property type="entry name" value="HAMP"/>
    <property type="match status" value="1"/>
</dbReference>
<keyword evidence="8" id="KW-0547">Nucleotide-binding</keyword>
<dbReference type="RefSeq" id="WP_121012858.1">
    <property type="nucleotide sequence ID" value="NZ_RCCJ01000001.1"/>
</dbReference>
<keyword evidence="7 14" id="KW-0812">Transmembrane</keyword>
<evidence type="ECO:0000256" key="5">
    <source>
        <dbReference type="ARBA" id="ARBA00022553"/>
    </source>
</evidence>
<dbReference type="SUPFAM" id="SSF55874">
    <property type="entry name" value="ATPase domain of HSP90 chaperone/DNA topoisomerase II/histidine kinase"/>
    <property type="match status" value="1"/>
</dbReference>
<evidence type="ECO:0000256" key="11">
    <source>
        <dbReference type="ARBA" id="ARBA00022989"/>
    </source>
</evidence>
<sequence length="433" mass="49830">MSIKFKVLLIFLGVYLVSNILTVLLLTMIVKGVSIQHSIDRIDSYVTPVIDLYRKHYKHPRLYVKNVVDELASEDVGVVVINKRGEVVYAKNLPKEPLPFDPRDLVGERSGARGDYIFLTKRLGGYSLIFLSEIDISYIYRANLLSFLVSLAISAITSLLIVLLTKRVLEPLTYLTGKVKEIYEGNMDVDIERVKGNDEFSVLINTFADMLEKLRRTFTLQREFIANFAHTLKTPLTYIRGQLDLLSYGLYEDREKFDEVVRNLQVQSEKMFRIINNLMLLMRLESGIPVRRSKVNLMELFAELDEEYDFLRRTHNFRVEYPHEDVEVFADKEYLKIAIGNLIENSYKYTPQGGLIRLYYDRGCVIVEDTGVGIEDKERVFDRFYRENTEKEGFGLGLSIVKAIADLHGFGLGLESERGKGTKVSLCFFINSS</sequence>
<dbReference type="SMART" id="SM00387">
    <property type="entry name" value="HATPase_c"/>
    <property type="match status" value="1"/>
</dbReference>
<dbReference type="AlphaFoldDB" id="A0A497XRA4"/>
<protein>
    <recommendedName>
        <fullName evidence="3">histidine kinase</fullName>
        <ecNumber evidence="3">2.7.13.3</ecNumber>
    </recommendedName>
</protein>
<dbReference type="Pfam" id="PF02518">
    <property type="entry name" value="HATPase_c"/>
    <property type="match status" value="1"/>
</dbReference>
<evidence type="ECO:0000256" key="1">
    <source>
        <dbReference type="ARBA" id="ARBA00000085"/>
    </source>
</evidence>
<accession>A0A497XRA4</accession>
<dbReference type="InterPro" id="IPR003661">
    <property type="entry name" value="HisK_dim/P_dom"/>
</dbReference>
<dbReference type="PROSITE" id="PS50885">
    <property type="entry name" value="HAMP"/>
    <property type="match status" value="1"/>
</dbReference>
<dbReference type="InterPro" id="IPR005467">
    <property type="entry name" value="His_kinase_dom"/>
</dbReference>
<reference evidence="17 18" key="1">
    <citation type="submission" date="2018-10" db="EMBL/GenBank/DDBJ databases">
        <title>Genomic Encyclopedia of Archaeal and Bacterial Type Strains, Phase II (KMG-II): from individual species to whole genera.</title>
        <authorList>
            <person name="Goeker M."/>
        </authorList>
    </citation>
    <scope>NUCLEOTIDE SEQUENCE [LARGE SCALE GENOMIC DNA]</scope>
    <source>
        <strain evidence="17 18">DSM 16510</strain>
    </source>
</reference>
<dbReference type="Gene3D" id="6.10.340.10">
    <property type="match status" value="1"/>
</dbReference>
<dbReference type="InterPro" id="IPR050398">
    <property type="entry name" value="HssS/ArlS-like"/>
</dbReference>
<evidence type="ECO:0000259" key="16">
    <source>
        <dbReference type="PROSITE" id="PS50885"/>
    </source>
</evidence>
<dbReference type="SUPFAM" id="SSF158472">
    <property type="entry name" value="HAMP domain-like"/>
    <property type="match status" value="1"/>
</dbReference>
<comment type="caution">
    <text evidence="17">The sequence shown here is derived from an EMBL/GenBank/DDBJ whole genome shotgun (WGS) entry which is preliminary data.</text>
</comment>
<dbReference type="Gene3D" id="1.10.287.130">
    <property type="match status" value="1"/>
</dbReference>
<dbReference type="Proteomes" id="UP000267841">
    <property type="component" value="Unassembled WGS sequence"/>
</dbReference>
<dbReference type="PROSITE" id="PS50109">
    <property type="entry name" value="HIS_KIN"/>
    <property type="match status" value="1"/>
</dbReference>
<dbReference type="InterPro" id="IPR004358">
    <property type="entry name" value="Sig_transdc_His_kin-like_C"/>
</dbReference>
<proteinExistence type="predicted"/>
<dbReference type="InterPro" id="IPR003594">
    <property type="entry name" value="HATPase_dom"/>
</dbReference>
<evidence type="ECO:0000256" key="12">
    <source>
        <dbReference type="ARBA" id="ARBA00023012"/>
    </source>
</evidence>
<dbReference type="Pfam" id="PF00512">
    <property type="entry name" value="HisKA"/>
    <property type="match status" value="1"/>
</dbReference>
<keyword evidence="6" id="KW-0808">Transferase</keyword>
<dbReference type="GO" id="GO:0000155">
    <property type="term" value="F:phosphorelay sensor kinase activity"/>
    <property type="evidence" value="ECO:0007669"/>
    <property type="project" value="InterPro"/>
</dbReference>
<feature type="domain" description="HAMP" evidence="16">
    <location>
        <begin position="166"/>
        <end position="219"/>
    </location>
</feature>
<keyword evidence="4" id="KW-1003">Cell membrane</keyword>
<dbReference type="GO" id="GO:0005524">
    <property type="term" value="F:ATP binding"/>
    <property type="evidence" value="ECO:0007669"/>
    <property type="project" value="UniProtKB-KW"/>
</dbReference>
<dbReference type="OrthoDB" id="9796330at2"/>
<evidence type="ECO:0000256" key="13">
    <source>
        <dbReference type="ARBA" id="ARBA00023136"/>
    </source>
</evidence>
<keyword evidence="12" id="KW-0902">Two-component regulatory system</keyword>
<keyword evidence="11 14" id="KW-1133">Transmembrane helix</keyword>
<gene>
    <name evidence="17" type="ORF">BCF55_1760</name>
</gene>
<evidence type="ECO:0000256" key="2">
    <source>
        <dbReference type="ARBA" id="ARBA00004651"/>
    </source>
</evidence>
<dbReference type="SMART" id="SM00388">
    <property type="entry name" value="HisKA"/>
    <property type="match status" value="1"/>
</dbReference>
<evidence type="ECO:0000313" key="18">
    <source>
        <dbReference type="Proteomes" id="UP000267841"/>
    </source>
</evidence>
<dbReference type="PANTHER" id="PTHR45528:SF1">
    <property type="entry name" value="SENSOR HISTIDINE KINASE CPXA"/>
    <property type="match status" value="1"/>
</dbReference>
<dbReference type="PRINTS" id="PR00344">
    <property type="entry name" value="BCTRLSENSOR"/>
</dbReference>
<evidence type="ECO:0000259" key="15">
    <source>
        <dbReference type="PROSITE" id="PS50109"/>
    </source>
</evidence>
<keyword evidence="13 14" id="KW-0472">Membrane</keyword>
<dbReference type="PANTHER" id="PTHR45528">
    <property type="entry name" value="SENSOR HISTIDINE KINASE CPXA"/>
    <property type="match status" value="1"/>
</dbReference>
<feature type="transmembrane region" description="Helical" evidence="14">
    <location>
        <begin position="144"/>
        <end position="164"/>
    </location>
</feature>
<evidence type="ECO:0000256" key="7">
    <source>
        <dbReference type="ARBA" id="ARBA00022692"/>
    </source>
</evidence>
<dbReference type="SUPFAM" id="SSF47384">
    <property type="entry name" value="Homodimeric domain of signal transducing histidine kinase"/>
    <property type="match status" value="1"/>
</dbReference>
<dbReference type="InterPro" id="IPR003660">
    <property type="entry name" value="HAMP_dom"/>
</dbReference>
<dbReference type="GO" id="GO:0005886">
    <property type="term" value="C:plasma membrane"/>
    <property type="evidence" value="ECO:0007669"/>
    <property type="project" value="UniProtKB-SubCell"/>
</dbReference>
<evidence type="ECO:0000256" key="9">
    <source>
        <dbReference type="ARBA" id="ARBA00022777"/>
    </source>
</evidence>
<keyword evidence="9 17" id="KW-0418">Kinase</keyword>
<organism evidence="17 18">
    <name type="scientific">Hydrogenivirga caldilitoris</name>
    <dbReference type="NCBI Taxonomy" id="246264"/>
    <lineage>
        <taxon>Bacteria</taxon>
        <taxon>Pseudomonadati</taxon>
        <taxon>Aquificota</taxon>
        <taxon>Aquificia</taxon>
        <taxon>Aquificales</taxon>
        <taxon>Aquificaceae</taxon>
        <taxon>Hydrogenivirga</taxon>
    </lineage>
</organism>
<evidence type="ECO:0000256" key="14">
    <source>
        <dbReference type="SAM" id="Phobius"/>
    </source>
</evidence>
<feature type="transmembrane region" description="Helical" evidence="14">
    <location>
        <begin position="7"/>
        <end position="30"/>
    </location>
</feature>
<feature type="domain" description="Histidine kinase" evidence="15">
    <location>
        <begin position="227"/>
        <end position="432"/>
    </location>
</feature>
<dbReference type="CDD" id="cd00082">
    <property type="entry name" value="HisKA"/>
    <property type="match status" value="1"/>
</dbReference>
<dbReference type="EC" id="2.7.13.3" evidence="3"/>
<dbReference type="SMART" id="SM00304">
    <property type="entry name" value="HAMP"/>
    <property type="match status" value="1"/>
</dbReference>
<dbReference type="EMBL" id="RCCJ01000001">
    <property type="protein sequence ID" value="RLJ71458.1"/>
    <property type="molecule type" value="Genomic_DNA"/>
</dbReference>
<evidence type="ECO:0000256" key="3">
    <source>
        <dbReference type="ARBA" id="ARBA00012438"/>
    </source>
</evidence>
<keyword evidence="10" id="KW-0067">ATP-binding</keyword>